<dbReference type="GO" id="GO:0005737">
    <property type="term" value="C:cytoplasm"/>
    <property type="evidence" value="ECO:0007669"/>
    <property type="project" value="UniProtKB-SubCell"/>
</dbReference>
<feature type="domain" description="Glycosyl hydrolase family 13 catalytic" evidence="10">
    <location>
        <begin position="197"/>
        <end position="545"/>
    </location>
</feature>
<dbReference type="SUPFAM" id="SSF51011">
    <property type="entry name" value="Glycosyl hydrolase domain"/>
    <property type="match status" value="1"/>
</dbReference>
<dbReference type="PIRSF" id="PIRSF000463">
    <property type="entry name" value="GlgB"/>
    <property type="match status" value="1"/>
</dbReference>
<dbReference type="Pfam" id="PF02806">
    <property type="entry name" value="Alpha-amylase_C"/>
    <property type="match status" value="1"/>
</dbReference>
<feature type="active site" description="Nucleophile" evidence="9">
    <location>
        <position position="340"/>
    </location>
</feature>
<dbReference type="OrthoDB" id="196493at2759"/>
<protein>
    <recommendedName>
        <fullName evidence="4">1,4-alpha-glucan branching enzyme</fullName>
        <ecNumber evidence="4">2.4.1.18</ecNumber>
    </recommendedName>
</protein>
<dbReference type="InterPro" id="IPR037439">
    <property type="entry name" value="Branching_enzy"/>
</dbReference>
<dbReference type="InterPro" id="IPR014756">
    <property type="entry name" value="Ig_E-set"/>
</dbReference>
<dbReference type="Pfam" id="PF00128">
    <property type="entry name" value="Alpha-amylase"/>
    <property type="match status" value="1"/>
</dbReference>
<keyword evidence="6" id="KW-0328">Glycosyltransferase</keyword>
<keyword evidence="7" id="KW-0808">Transferase</keyword>
<reference evidence="11" key="1">
    <citation type="submission" date="2020-01" db="EMBL/GenBank/DDBJ databases">
        <title>Development of genomics and gene disruption for Polysphondylium violaceum indicates a role for the polyketide synthase stlB in stalk morphogenesis.</title>
        <authorList>
            <person name="Narita B."/>
            <person name="Kawabe Y."/>
            <person name="Kin K."/>
            <person name="Saito T."/>
            <person name="Gibbs R."/>
            <person name="Kuspa A."/>
            <person name="Muzny D."/>
            <person name="Queller D."/>
            <person name="Richards S."/>
            <person name="Strassman J."/>
            <person name="Sucgang R."/>
            <person name="Worley K."/>
            <person name="Schaap P."/>
        </authorList>
    </citation>
    <scope>NUCLEOTIDE SEQUENCE</scope>
    <source>
        <strain evidence="11">QSvi11</strain>
    </source>
</reference>
<dbReference type="GO" id="GO:0003844">
    <property type="term" value="F:1,4-alpha-glucan branching enzyme activity"/>
    <property type="evidence" value="ECO:0007669"/>
    <property type="project" value="UniProtKB-EC"/>
</dbReference>
<dbReference type="InterPro" id="IPR017853">
    <property type="entry name" value="GH"/>
</dbReference>
<dbReference type="InterPro" id="IPR006047">
    <property type="entry name" value="GH13_cat_dom"/>
</dbReference>
<dbReference type="InterPro" id="IPR004193">
    <property type="entry name" value="Glyco_hydro_13_N"/>
</dbReference>
<keyword evidence="12" id="KW-1185">Reference proteome</keyword>
<dbReference type="EC" id="2.4.1.18" evidence="4"/>
<dbReference type="GO" id="GO:0043169">
    <property type="term" value="F:cation binding"/>
    <property type="evidence" value="ECO:0007669"/>
    <property type="project" value="InterPro"/>
</dbReference>
<feature type="active site" description="Proton donor" evidence="9">
    <location>
        <position position="393"/>
    </location>
</feature>
<dbReference type="FunFam" id="2.60.40.10:FF:001874">
    <property type="entry name" value="1,4-alpha-glucan-branching enzyme"/>
    <property type="match status" value="1"/>
</dbReference>
<comment type="caution">
    <text evidence="11">The sequence shown here is derived from an EMBL/GenBank/DDBJ whole genome shotgun (WGS) entry which is preliminary data.</text>
</comment>
<dbReference type="FunFam" id="2.60.40.1180:FF:000003">
    <property type="entry name" value="1,4-alpha-glucan-branching enzyme, chloroplastic/amyloplastic"/>
    <property type="match status" value="1"/>
</dbReference>
<dbReference type="SUPFAM" id="SSF81296">
    <property type="entry name" value="E set domains"/>
    <property type="match status" value="1"/>
</dbReference>
<sequence length="688" mass="79809">MSKVDYKNATDGTAVIADDPWLEPYASDLKRRHAHVNYMIDQFEQKEGGLLNFSKGYEHFGFIVNENGDVDYREWLPSAHEVYLVGDFNQWNKSSHPLKKDEFGRWHIHLDNVNGKCQIPHQSKIKIYLKLANGNWDYRIPAWIRRVEQTKQNPVFDGVFWNPEKKYVFKNKSPPVPKDLKIYESHVGMSSDQPEISTYTKFKDTVLPMVKELGYNVVQLMAIMEHAYYASFGYQVTNFYAISSRFGTPEELMELIDTAHGMGLLVFLDVVHSHASKNVLDGLNQLDGSDHHYFHSGGRGNHDLWDSRLFNYGNWEVMRFLLSNLRFYSDVYHFDGYRFDGVTSMLYYHHGLSPACSYSDYFGSSVDEDGLFYLTLANVMLHRLNPNIVTIAEEVTGLACLCRPFSEGGYGFDYRLGMGIPDKWIELVKDTKDEDWSMGTITYMLTDRRYKEKNIAYAESHDQSLVGDKTLAFWLMDKEMYDFMSTLSVETPIISRGLSLHKMIRLITSSLGGDGYLNFMGNEFGHPEWVDFPREGNNNSLHHARRRWDLYKDPLLRYKFLRNFDIAMNKLEDQFKWLCSPQAYVSCKHEEDKIIIYERADLIFVFNFHHSKSFTDYRIGSGVEGKFTNILDSDREDFGGHKNLDPSCCYYTENKPWHNRPFSLLVYIPSRTCLVLSHSSSAPSSKGV</sequence>
<dbReference type="PANTHER" id="PTHR43651:SF3">
    <property type="entry name" value="1,4-ALPHA-GLUCAN-BRANCHING ENZYME"/>
    <property type="match status" value="1"/>
</dbReference>
<dbReference type="InterPro" id="IPR013780">
    <property type="entry name" value="Glyco_hydro_b"/>
</dbReference>
<evidence type="ECO:0000256" key="5">
    <source>
        <dbReference type="ARBA" id="ARBA00022490"/>
    </source>
</evidence>
<comment type="pathway">
    <text evidence="8">Glycan biosynthesis.</text>
</comment>
<evidence type="ECO:0000256" key="3">
    <source>
        <dbReference type="ARBA" id="ARBA00009000"/>
    </source>
</evidence>
<name>A0A8J4V9M7_9MYCE</name>
<dbReference type="CDD" id="cd11321">
    <property type="entry name" value="AmyAc_bac_euk_BE"/>
    <property type="match status" value="1"/>
</dbReference>
<evidence type="ECO:0000256" key="9">
    <source>
        <dbReference type="PIRSR" id="PIRSR000463-1"/>
    </source>
</evidence>
<evidence type="ECO:0000256" key="8">
    <source>
        <dbReference type="ARBA" id="ARBA00060592"/>
    </source>
</evidence>
<dbReference type="InterPro" id="IPR006048">
    <property type="entry name" value="A-amylase/branching_C"/>
</dbReference>
<dbReference type="SMART" id="SM00642">
    <property type="entry name" value="Aamy"/>
    <property type="match status" value="1"/>
</dbReference>
<evidence type="ECO:0000313" key="12">
    <source>
        <dbReference type="Proteomes" id="UP000695562"/>
    </source>
</evidence>
<gene>
    <name evidence="11" type="ORF">CYY_002451</name>
</gene>
<dbReference type="CDD" id="cd02854">
    <property type="entry name" value="E_set_GBE_euk_N"/>
    <property type="match status" value="1"/>
</dbReference>
<dbReference type="EMBL" id="AJWJ01000067">
    <property type="protein sequence ID" value="KAF2076274.1"/>
    <property type="molecule type" value="Genomic_DNA"/>
</dbReference>
<keyword evidence="5" id="KW-0963">Cytoplasm</keyword>
<dbReference type="PANTHER" id="PTHR43651">
    <property type="entry name" value="1,4-ALPHA-GLUCAN-BRANCHING ENZYME"/>
    <property type="match status" value="1"/>
</dbReference>
<proteinExistence type="inferred from homology"/>
<comment type="catalytic activity">
    <reaction evidence="1">
        <text>Transfers a segment of a (1-&gt;4)-alpha-D-glucan chain to a primary hydroxy group in a similar glucan chain.</text>
        <dbReference type="EC" id="2.4.1.18"/>
    </reaction>
</comment>
<dbReference type="Pfam" id="PF02922">
    <property type="entry name" value="CBM_48"/>
    <property type="match status" value="1"/>
</dbReference>
<evidence type="ECO:0000256" key="4">
    <source>
        <dbReference type="ARBA" id="ARBA00012541"/>
    </source>
</evidence>
<evidence type="ECO:0000313" key="11">
    <source>
        <dbReference type="EMBL" id="KAF2076274.1"/>
    </source>
</evidence>
<evidence type="ECO:0000256" key="2">
    <source>
        <dbReference type="ARBA" id="ARBA00004496"/>
    </source>
</evidence>
<dbReference type="GO" id="GO:0004553">
    <property type="term" value="F:hydrolase activity, hydrolyzing O-glycosyl compounds"/>
    <property type="evidence" value="ECO:0007669"/>
    <property type="project" value="InterPro"/>
</dbReference>
<dbReference type="Gene3D" id="2.60.40.1180">
    <property type="entry name" value="Golgi alpha-mannosidase II"/>
    <property type="match status" value="1"/>
</dbReference>
<dbReference type="Gene3D" id="2.60.40.10">
    <property type="entry name" value="Immunoglobulins"/>
    <property type="match status" value="1"/>
</dbReference>
<organism evidence="11 12">
    <name type="scientific">Polysphondylium violaceum</name>
    <dbReference type="NCBI Taxonomy" id="133409"/>
    <lineage>
        <taxon>Eukaryota</taxon>
        <taxon>Amoebozoa</taxon>
        <taxon>Evosea</taxon>
        <taxon>Eumycetozoa</taxon>
        <taxon>Dictyostelia</taxon>
        <taxon>Dictyosteliales</taxon>
        <taxon>Dictyosteliaceae</taxon>
        <taxon>Polysphondylium</taxon>
    </lineage>
</organism>
<evidence type="ECO:0000256" key="7">
    <source>
        <dbReference type="ARBA" id="ARBA00022679"/>
    </source>
</evidence>
<dbReference type="InterPro" id="IPR013783">
    <property type="entry name" value="Ig-like_fold"/>
</dbReference>
<accession>A0A8J4V9M7</accession>
<dbReference type="Proteomes" id="UP000695562">
    <property type="component" value="Unassembled WGS sequence"/>
</dbReference>
<dbReference type="AlphaFoldDB" id="A0A8J4V9M7"/>
<dbReference type="GO" id="GO:0005978">
    <property type="term" value="P:glycogen biosynthetic process"/>
    <property type="evidence" value="ECO:0007669"/>
    <property type="project" value="InterPro"/>
</dbReference>
<comment type="similarity">
    <text evidence="3">Belongs to the glycosyl hydrolase 13 family. GlgB subfamily.</text>
</comment>
<dbReference type="Gene3D" id="3.20.20.80">
    <property type="entry name" value="Glycosidases"/>
    <property type="match status" value="1"/>
</dbReference>
<comment type="subcellular location">
    <subcellularLocation>
        <location evidence="2">Cytoplasm</location>
    </subcellularLocation>
</comment>
<dbReference type="FunFam" id="3.20.20.80:FF:000001">
    <property type="entry name" value="1,4-alpha-glucan branching enzyme"/>
    <property type="match status" value="1"/>
</dbReference>
<evidence type="ECO:0000259" key="10">
    <source>
        <dbReference type="SMART" id="SM00642"/>
    </source>
</evidence>
<evidence type="ECO:0000256" key="1">
    <source>
        <dbReference type="ARBA" id="ARBA00000826"/>
    </source>
</evidence>
<dbReference type="SUPFAM" id="SSF51445">
    <property type="entry name" value="(Trans)glycosidases"/>
    <property type="match status" value="1"/>
</dbReference>
<evidence type="ECO:0000256" key="6">
    <source>
        <dbReference type="ARBA" id="ARBA00022676"/>
    </source>
</evidence>